<evidence type="ECO:0000259" key="9">
    <source>
        <dbReference type="SMART" id="SM00977"/>
    </source>
</evidence>
<keyword evidence="6 8" id="KW-0067">ATP-binding</keyword>
<name>A0A450WUY6_9GAMM</name>
<dbReference type="Gene3D" id="1.20.59.20">
    <property type="match status" value="1"/>
</dbReference>
<dbReference type="InterPro" id="IPR012795">
    <property type="entry name" value="tRNA_Ile_lys_synt_N"/>
</dbReference>
<feature type="domain" description="Lysidine-tRNA(Ile) synthetase C-terminal" evidence="9">
    <location>
        <begin position="401"/>
        <end position="474"/>
    </location>
</feature>
<dbReference type="InterPro" id="IPR011063">
    <property type="entry name" value="TilS/TtcA_N"/>
</dbReference>
<keyword evidence="2 8" id="KW-0963">Cytoplasm</keyword>
<comment type="catalytic activity">
    <reaction evidence="7 8">
        <text>cytidine(34) in tRNA(Ile2) + L-lysine + ATP = lysidine(34) in tRNA(Ile2) + AMP + diphosphate + H(+)</text>
        <dbReference type="Rhea" id="RHEA:43744"/>
        <dbReference type="Rhea" id="RHEA-COMP:10625"/>
        <dbReference type="Rhea" id="RHEA-COMP:10670"/>
        <dbReference type="ChEBI" id="CHEBI:15378"/>
        <dbReference type="ChEBI" id="CHEBI:30616"/>
        <dbReference type="ChEBI" id="CHEBI:32551"/>
        <dbReference type="ChEBI" id="CHEBI:33019"/>
        <dbReference type="ChEBI" id="CHEBI:82748"/>
        <dbReference type="ChEBI" id="CHEBI:83665"/>
        <dbReference type="ChEBI" id="CHEBI:456215"/>
        <dbReference type="EC" id="6.3.4.19"/>
    </reaction>
</comment>
<sequence length="479" mass="52714">MRKPFSAQNHGQSPLLALMSASLREMPATGHYRVAYSGGADSHALLYGMAALGNALGNAMGNARRDVLGGAEISAIHVNHGLHSDARDWAAHAARVCRDLGIPCRILQVDARPILGKGPGEGPEAAARRARYDAIGEIMDSGDMLLTAHHQDDQAETLLLQMIRGAGPHGLAGMPRCIGFGSGWLGRPLLGVSRDVLRRYARIEGLHWIEDHSNEDTRFDRNYVRHEILARLRARWPGVTGTLARVAAHQARIAEQLDELAEADLATVGEGGEVLSCARLRRLPLVRQRNVLHAWFRGSGLPPPHAVHIERILNDVMAAAPDREPLVSWKGAEVRRYRDHLHAGAPLPSRGFGDVHDLGEIRSSGGIPWRLWEPLRLPHGRWEACRIPGQGLRIADCPDTVEVRFRQGGERCRIGAGGCTHRLKKLFQARGIPPWERERIPLVFIRGQLAAVAGLWVCHPFAAGDGEPGWEFRWFPDRG</sequence>
<keyword evidence="4 8" id="KW-0819">tRNA processing</keyword>
<dbReference type="InterPro" id="IPR015262">
    <property type="entry name" value="tRNA_Ile_lys_synt_subst-bd"/>
</dbReference>
<comment type="function">
    <text evidence="8">Ligates lysine onto the cytidine present at position 34 of the AUA codon-specific tRNA(Ile) that contains the anticodon CAU, in an ATP-dependent manner. Cytidine is converted to lysidine, thus changing the amino acid specificity of the tRNA from methionine to isoleucine.</text>
</comment>
<dbReference type="GO" id="GO:0005737">
    <property type="term" value="C:cytoplasm"/>
    <property type="evidence" value="ECO:0007669"/>
    <property type="project" value="UniProtKB-SubCell"/>
</dbReference>
<dbReference type="PANTHER" id="PTHR43033:SF1">
    <property type="entry name" value="TRNA(ILE)-LYSIDINE SYNTHASE-RELATED"/>
    <property type="match status" value="1"/>
</dbReference>
<dbReference type="InterPro" id="IPR014729">
    <property type="entry name" value="Rossmann-like_a/b/a_fold"/>
</dbReference>
<keyword evidence="3 8" id="KW-0436">Ligase</keyword>
<dbReference type="CDD" id="cd01992">
    <property type="entry name" value="TilS_N"/>
    <property type="match status" value="1"/>
</dbReference>
<gene>
    <name evidence="8" type="primary">tilS</name>
    <name evidence="10" type="ORF">BECKLFY1418C_GA0070996_108019</name>
</gene>
<evidence type="ECO:0000256" key="2">
    <source>
        <dbReference type="ARBA" id="ARBA00022490"/>
    </source>
</evidence>
<dbReference type="NCBIfam" id="TIGR02432">
    <property type="entry name" value="lysidine_TilS_N"/>
    <property type="match status" value="1"/>
</dbReference>
<evidence type="ECO:0000256" key="1">
    <source>
        <dbReference type="ARBA" id="ARBA00004496"/>
    </source>
</evidence>
<dbReference type="SMART" id="SM00977">
    <property type="entry name" value="TilS_C"/>
    <property type="match status" value="1"/>
</dbReference>
<evidence type="ECO:0000256" key="3">
    <source>
        <dbReference type="ARBA" id="ARBA00022598"/>
    </source>
</evidence>
<evidence type="ECO:0000256" key="6">
    <source>
        <dbReference type="ARBA" id="ARBA00022840"/>
    </source>
</evidence>
<evidence type="ECO:0000256" key="5">
    <source>
        <dbReference type="ARBA" id="ARBA00022741"/>
    </source>
</evidence>
<accession>A0A450WUY6</accession>
<reference evidence="10" key="1">
    <citation type="submission" date="2019-02" db="EMBL/GenBank/DDBJ databases">
        <authorList>
            <person name="Gruber-Vodicka R. H."/>
            <person name="Seah K. B. B."/>
        </authorList>
    </citation>
    <scope>NUCLEOTIDE SEQUENCE</scope>
    <source>
        <strain evidence="10">BECK_BY7</strain>
    </source>
</reference>
<dbReference type="NCBIfam" id="TIGR02433">
    <property type="entry name" value="lysidine_TilS_C"/>
    <property type="match status" value="1"/>
</dbReference>
<proteinExistence type="inferred from homology"/>
<comment type="domain">
    <text evidence="8">The N-terminal region contains the highly conserved SGGXDS motif, predicted to be a P-loop motif involved in ATP binding.</text>
</comment>
<dbReference type="SUPFAM" id="SSF52402">
    <property type="entry name" value="Adenine nucleotide alpha hydrolases-like"/>
    <property type="match status" value="1"/>
</dbReference>
<comment type="subcellular location">
    <subcellularLocation>
        <location evidence="1 8">Cytoplasm</location>
    </subcellularLocation>
</comment>
<keyword evidence="5 8" id="KW-0547">Nucleotide-binding</keyword>
<evidence type="ECO:0000256" key="7">
    <source>
        <dbReference type="ARBA" id="ARBA00048539"/>
    </source>
</evidence>
<dbReference type="GO" id="GO:0032267">
    <property type="term" value="F:tRNA(Ile)-lysidine synthase activity"/>
    <property type="evidence" value="ECO:0007669"/>
    <property type="project" value="UniProtKB-EC"/>
</dbReference>
<dbReference type="Gene3D" id="3.40.50.620">
    <property type="entry name" value="HUPs"/>
    <property type="match status" value="1"/>
</dbReference>
<evidence type="ECO:0000256" key="8">
    <source>
        <dbReference type="HAMAP-Rule" id="MF_01161"/>
    </source>
</evidence>
<dbReference type="InterPro" id="IPR012094">
    <property type="entry name" value="tRNA_Ile_lys_synt"/>
</dbReference>
<organism evidence="10">
    <name type="scientific">Candidatus Kentrum sp. LFY</name>
    <dbReference type="NCBI Taxonomy" id="2126342"/>
    <lineage>
        <taxon>Bacteria</taxon>
        <taxon>Pseudomonadati</taxon>
        <taxon>Pseudomonadota</taxon>
        <taxon>Gammaproteobacteria</taxon>
        <taxon>Candidatus Kentrum</taxon>
    </lineage>
</organism>
<dbReference type="Pfam" id="PF11734">
    <property type="entry name" value="TilS_C"/>
    <property type="match status" value="1"/>
</dbReference>
<dbReference type="HAMAP" id="MF_01161">
    <property type="entry name" value="tRNA_Ile_lys_synt"/>
    <property type="match status" value="1"/>
</dbReference>
<comment type="similarity">
    <text evidence="8">Belongs to the tRNA(Ile)-lysidine synthase family.</text>
</comment>
<evidence type="ECO:0000313" key="10">
    <source>
        <dbReference type="EMBL" id="VFK20893.1"/>
    </source>
</evidence>
<dbReference type="PANTHER" id="PTHR43033">
    <property type="entry name" value="TRNA(ILE)-LYSIDINE SYNTHASE-RELATED"/>
    <property type="match status" value="1"/>
</dbReference>
<dbReference type="SUPFAM" id="SSF82829">
    <property type="entry name" value="MesJ substrate recognition domain-like"/>
    <property type="match status" value="1"/>
</dbReference>
<dbReference type="Pfam" id="PF09179">
    <property type="entry name" value="TilS"/>
    <property type="match status" value="1"/>
</dbReference>
<protein>
    <recommendedName>
        <fullName evidence="8">tRNA(Ile)-lysidine synthase</fullName>
        <ecNumber evidence="8">6.3.4.19</ecNumber>
    </recommendedName>
    <alternativeName>
        <fullName evidence="8">tRNA(Ile)-2-lysyl-cytidine synthase</fullName>
    </alternativeName>
    <alternativeName>
        <fullName evidence="8">tRNA(Ile)-lysidine synthetase</fullName>
    </alternativeName>
</protein>
<dbReference type="GO" id="GO:0005524">
    <property type="term" value="F:ATP binding"/>
    <property type="evidence" value="ECO:0007669"/>
    <property type="project" value="UniProtKB-UniRule"/>
</dbReference>
<evidence type="ECO:0000256" key="4">
    <source>
        <dbReference type="ARBA" id="ARBA00022694"/>
    </source>
</evidence>
<dbReference type="InterPro" id="IPR012796">
    <property type="entry name" value="Lysidine-tRNA-synth_C"/>
</dbReference>
<dbReference type="AlphaFoldDB" id="A0A450WUY6"/>
<dbReference type="SUPFAM" id="SSF56037">
    <property type="entry name" value="PheT/TilS domain"/>
    <property type="match status" value="1"/>
</dbReference>
<dbReference type="EC" id="6.3.4.19" evidence="8"/>
<dbReference type="GO" id="GO:0006400">
    <property type="term" value="P:tRNA modification"/>
    <property type="evidence" value="ECO:0007669"/>
    <property type="project" value="UniProtKB-UniRule"/>
</dbReference>
<feature type="binding site" evidence="8">
    <location>
        <begin position="37"/>
        <end position="42"/>
    </location>
    <ligand>
        <name>ATP</name>
        <dbReference type="ChEBI" id="CHEBI:30616"/>
    </ligand>
</feature>
<dbReference type="Pfam" id="PF01171">
    <property type="entry name" value="ATP_bind_3"/>
    <property type="match status" value="1"/>
</dbReference>
<dbReference type="EMBL" id="CAADFN010000080">
    <property type="protein sequence ID" value="VFK20893.1"/>
    <property type="molecule type" value="Genomic_DNA"/>
</dbReference>